<dbReference type="HOGENOM" id="CLU_107144_4_2_9"/>
<dbReference type="Pfam" id="PF02082">
    <property type="entry name" value="Rrf2"/>
    <property type="match status" value="1"/>
</dbReference>
<dbReference type="PANTHER" id="PTHR33221:SF15">
    <property type="entry name" value="HTH-TYPE TRANSCRIPTIONAL REGULATOR YWGB-RELATED"/>
    <property type="match status" value="1"/>
</dbReference>
<dbReference type="GO" id="GO:0003700">
    <property type="term" value="F:DNA-binding transcription factor activity"/>
    <property type="evidence" value="ECO:0007669"/>
    <property type="project" value="TreeGrafter"/>
</dbReference>
<dbReference type="EMBL" id="AEWT01000031">
    <property type="protein sequence ID" value="EGC67979.1"/>
    <property type="molecule type" value="Genomic_DNA"/>
</dbReference>
<protein>
    <submittedName>
        <fullName evidence="1">Transcriptional regulator, Rrf2 family</fullName>
    </submittedName>
</protein>
<evidence type="ECO:0000313" key="1">
    <source>
        <dbReference type="EMBL" id="EGC67979.1"/>
    </source>
</evidence>
<reference evidence="1 2" key="1">
    <citation type="submission" date="2011-01" db="EMBL/GenBank/DDBJ databases">
        <authorList>
            <person name="Muzny D."/>
            <person name="Qin X."/>
            <person name="Deng J."/>
            <person name="Jiang H."/>
            <person name="Liu Y."/>
            <person name="Qu J."/>
            <person name="Song X.-Z."/>
            <person name="Zhang L."/>
            <person name="Thornton R."/>
            <person name="Coyle M."/>
            <person name="Francisco L."/>
            <person name="Jackson L."/>
            <person name="Javaid M."/>
            <person name="Korchina V."/>
            <person name="Kovar C."/>
            <person name="Mata R."/>
            <person name="Mathew T."/>
            <person name="Ngo R."/>
            <person name="Nguyen L."/>
            <person name="Nguyen N."/>
            <person name="Okwuonu G."/>
            <person name="Ongeri F."/>
            <person name="Pham C."/>
            <person name="Simmons D."/>
            <person name="Wilczek-Boney K."/>
            <person name="Hale W."/>
            <person name="Jakkamsetti A."/>
            <person name="Pham P."/>
            <person name="Ruth R."/>
            <person name="San Lucas F."/>
            <person name="Warren J."/>
            <person name="Zhang J."/>
            <person name="Zhao Z."/>
            <person name="Zhou C."/>
            <person name="Zhu D."/>
            <person name="Lee S."/>
            <person name="Bess C."/>
            <person name="Blankenburg K."/>
            <person name="Forbes L."/>
            <person name="Fu Q."/>
            <person name="Gubbala S."/>
            <person name="Hirani K."/>
            <person name="Jayaseelan J.C."/>
            <person name="Lara F."/>
            <person name="Munidasa M."/>
            <person name="Palculict T."/>
            <person name="Patil S."/>
            <person name="Pu L.-L."/>
            <person name="Saada N."/>
            <person name="Tang L."/>
            <person name="Weissenberger G."/>
            <person name="Zhu Y."/>
            <person name="Hemphill L."/>
            <person name="Shang Y."/>
            <person name="Youmans B."/>
            <person name="Ayvaz T."/>
            <person name="Ross M."/>
            <person name="Santibanez J."/>
            <person name="Aqrawi P."/>
            <person name="Gross S."/>
            <person name="Joshi V."/>
            <person name="Fowler G."/>
            <person name="Nazareth L."/>
            <person name="Reid J."/>
            <person name="Worley K."/>
            <person name="Petrosino J."/>
            <person name="Highlander S."/>
            <person name="Gibbs R."/>
        </authorList>
    </citation>
    <scope>NUCLEOTIDE SEQUENCE [LARGE SCALE GENOMIC DNA]</scope>
    <source>
        <strain evidence="1 2">ATCC 12755</strain>
    </source>
</reference>
<accession>F0ENV4</accession>
<dbReference type="InterPro" id="IPR036390">
    <property type="entry name" value="WH_DNA-bd_sf"/>
</dbReference>
<evidence type="ECO:0000313" key="2">
    <source>
        <dbReference type="Proteomes" id="UP000004835"/>
    </source>
</evidence>
<dbReference type="PANTHER" id="PTHR33221">
    <property type="entry name" value="WINGED HELIX-TURN-HELIX TRANSCRIPTIONAL REGULATOR, RRF2 FAMILY"/>
    <property type="match status" value="1"/>
</dbReference>
<name>F0ENV4_ENTCA</name>
<dbReference type="PROSITE" id="PS51197">
    <property type="entry name" value="HTH_RRF2_2"/>
    <property type="match status" value="1"/>
</dbReference>
<dbReference type="Proteomes" id="UP000004835">
    <property type="component" value="Unassembled WGS sequence"/>
</dbReference>
<dbReference type="GO" id="GO:0005829">
    <property type="term" value="C:cytosol"/>
    <property type="evidence" value="ECO:0007669"/>
    <property type="project" value="TreeGrafter"/>
</dbReference>
<dbReference type="AlphaFoldDB" id="F0ENV4"/>
<dbReference type="InterPro" id="IPR036388">
    <property type="entry name" value="WH-like_DNA-bd_sf"/>
</dbReference>
<dbReference type="InterPro" id="IPR000944">
    <property type="entry name" value="Tscrpt_reg_Rrf2"/>
</dbReference>
<dbReference type="Gene3D" id="1.10.10.10">
    <property type="entry name" value="Winged helix-like DNA-binding domain superfamily/Winged helix DNA-binding domain"/>
    <property type="match status" value="1"/>
</dbReference>
<sequence>MLKKRYDTRKRSGDEVKYSTKYSDAIHILAYIHLFKGTDLSSDRIAQSVETNPAYVRRIMSDLRVAGLIESQRGKPNPKLTKEPNEISLLDIYASVEKDHHLLHADKKTNPNCLIGGNIQGVLEETYDVLQKKIEQEMSAISLQSIIEGIRGEAKQ</sequence>
<proteinExistence type="predicted"/>
<comment type="caution">
    <text evidence="1">The sequence shown here is derived from an EMBL/GenBank/DDBJ whole genome shotgun (WGS) entry which is preliminary data.</text>
</comment>
<organism evidence="1 2">
    <name type="scientific">Enterococcus casseliflavus ATCC 12755</name>
    <dbReference type="NCBI Taxonomy" id="888066"/>
    <lineage>
        <taxon>Bacteria</taxon>
        <taxon>Bacillati</taxon>
        <taxon>Bacillota</taxon>
        <taxon>Bacilli</taxon>
        <taxon>Lactobacillales</taxon>
        <taxon>Enterococcaceae</taxon>
        <taxon>Enterococcus</taxon>
    </lineage>
</organism>
<gene>
    <name evidence="1" type="ORF">HMPREF9087_3096</name>
</gene>
<dbReference type="SUPFAM" id="SSF46785">
    <property type="entry name" value="Winged helix' DNA-binding domain"/>
    <property type="match status" value="1"/>
</dbReference>